<keyword evidence="3" id="KW-1185">Reference proteome</keyword>
<evidence type="ECO:0000313" key="2">
    <source>
        <dbReference type="EMBL" id="MBM7507320.1"/>
    </source>
</evidence>
<dbReference type="RefSeq" id="WP_193669036.1">
    <property type="nucleotide sequence ID" value="NZ_JACDTV010000007.1"/>
</dbReference>
<name>A0ABS2M840_9ACTN</name>
<dbReference type="EMBL" id="JAFBBZ010000001">
    <property type="protein sequence ID" value="MBM7507320.1"/>
    <property type="molecule type" value="Genomic_DNA"/>
</dbReference>
<gene>
    <name evidence="2" type="ORF">JOE61_001134</name>
</gene>
<feature type="region of interest" description="Disordered" evidence="1">
    <location>
        <begin position="122"/>
        <end position="142"/>
    </location>
</feature>
<comment type="caution">
    <text evidence="2">The sequence shown here is derived from an EMBL/GenBank/DDBJ whole genome shotgun (WGS) entry which is preliminary data.</text>
</comment>
<accession>A0ABS2M840</accession>
<evidence type="ECO:0000256" key="1">
    <source>
        <dbReference type="SAM" id="MobiDB-lite"/>
    </source>
</evidence>
<protein>
    <submittedName>
        <fullName evidence="2">Uncharacterized protein</fullName>
    </submittedName>
</protein>
<reference evidence="2 3" key="1">
    <citation type="submission" date="2021-01" db="EMBL/GenBank/DDBJ databases">
        <title>Sequencing the genomes of 1000 actinobacteria strains.</title>
        <authorList>
            <person name="Klenk H.-P."/>
        </authorList>
    </citation>
    <scope>NUCLEOTIDE SEQUENCE [LARGE SCALE GENOMIC DNA]</scope>
    <source>
        <strain evidence="2 3">DSM 18239</strain>
    </source>
</reference>
<dbReference type="Proteomes" id="UP000732378">
    <property type="component" value="Unassembled WGS sequence"/>
</dbReference>
<feature type="region of interest" description="Disordered" evidence="1">
    <location>
        <begin position="1"/>
        <end position="36"/>
    </location>
</feature>
<proteinExistence type="predicted"/>
<sequence>MSEQDADGSIPLEGENGGAGWFAYAPLGAQPPDDEDPVIRTVQLREHGHAGPFWDDEGHLSDDFDELHRWIGISRELFDDAMAWNDELASLRSEPADDWKRRHAAKRQELLRRLGEEVRPDIVVDSSDPGRGAGARWARSRR</sequence>
<evidence type="ECO:0000313" key="3">
    <source>
        <dbReference type="Proteomes" id="UP000732378"/>
    </source>
</evidence>
<organism evidence="2 3">
    <name type="scientific">Nocardioides salarius</name>
    <dbReference type="NCBI Taxonomy" id="374513"/>
    <lineage>
        <taxon>Bacteria</taxon>
        <taxon>Bacillati</taxon>
        <taxon>Actinomycetota</taxon>
        <taxon>Actinomycetes</taxon>
        <taxon>Propionibacteriales</taxon>
        <taxon>Nocardioidaceae</taxon>
        <taxon>Nocardioides</taxon>
    </lineage>
</organism>